<dbReference type="Pfam" id="PF00535">
    <property type="entry name" value="Glycos_transf_2"/>
    <property type="match status" value="1"/>
</dbReference>
<dbReference type="Gene3D" id="3.90.550.10">
    <property type="entry name" value="Spore Coat Polysaccharide Biosynthesis Protein SpsA, Chain A"/>
    <property type="match status" value="1"/>
</dbReference>
<dbReference type="AlphaFoldDB" id="A0A1F5ZKG0"/>
<proteinExistence type="predicted"/>
<evidence type="ECO:0000313" key="3">
    <source>
        <dbReference type="Proteomes" id="UP000176923"/>
    </source>
</evidence>
<protein>
    <recommendedName>
        <fullName evidence="1">Glycosyltransferase 2-like domain-containing protein</fullName>
    </recommendedName>
</protein>
<reference evidence="2 3" key="1">
    <citation type="journal article" date="2016" name="Nat. Commun.">
        <title>Thousands of microbial genomes shed light on interconnected biogeochemical processes in an aquifer system.</title>
        <authorList>
            <person name="Anantharaman K."/>
            <person name="Brown C.T."/>
            <person name="Hug L.A."/>
            <person name="Sharon I."/>
            <person name="Castelle C.J."/>
            <person name="Probst A.J."/>
            <person name="Thomas B.C."/>
            <person name="Singh A."/>
            <person name="Wilkins M.J."/>
            <person name="Karaoz U."/>
            <person name="Brodie E.L."/>
            <person name="Williams K.H."/>
            <person name="Hubbard S.S."/>
            <person name="Banfield J.F."/>
        </authorList>
    </citation>
    <scope>NUCLEOTIDE SEQUENCE [LARGE SCALE GENOMIC DNA]</scope>
</reference>
<evidence type="ECO:0000259" key="1">
    <source>
        <dbReference type="Pfam" id="PF00535"/>
    </source>
</evidence>
<dbReference type="InterPro" id="IPR001173">
    <property type="entry name" value="Glyco_trans_2-like"/>
</dbReference>
<feature type="domain" description="Glycosyltransferase 2-like" evidence="1">
    <location>
        <begin position="25"/>
        <end position="190"/>
    </location>
</feature>
<dbReference type="SUPFAM" id="SSF53448">
    <property type="entry name" value="Nucleotide-diphospho-sugar transferases"/>
    <property type="match status" value="1"/>
</dbReference>
<name>A0A1F5ZKG0_9BACT</name>
<gene>
    <name evidence="2" type="ORF">A3D77_04520</name>
</gene>
<dbReference type="EMBL" id="MFJL01000044">
    <property type="protein sequence ID" value="OGG12577.1"/>
    <property type="molecule type" value="Genomic_DNA"/>
</dbReference>
<sequence length="313" mass="35931">MILKKNGRKLNIIAGIPAMNNISFTIGIPTRNPDKFLVHATESVSKSTHLDKARILVVSDTRSPVKPHILNSLKKNGAEVIFIPGNHTQTEKMNIIFKKINSEVLILTQDDVQFSPDALFKILSIFKKSPEITMVGADILPFPKVSLLNKILEVGLRIVRYVGTEFNNGDNYLMANGRCIALRKNIFKKIEFPNNLINGDAYLYFQNKKLGGKFKFAKDAVVYNQTPHVLSKQISQSERFLFSKKELSNYFDEIRSEYKIPYLLFVRALVSEFIRTPVYCILYLLFRCISYIKYHFFPNNLTPFWNNTYSGSK</sequence>
<dbReference type="STRING" id="1798382.A3D77_04520"/>
<comment type="caution">
    <text evidence="2">The sequence shown here is derived from an EMBL/GenBank/DDBJ whole genome shotgun (WGS) entry which is preliminary data.</text>
</comment>
<dbReference type="InterPro" id="IPR029044">
    <property type="entry name" value="Nucleotide-diphossugar_trans"/>
</dbReference>
<dbReference type="Proteomes" id="UP000176923">
    <property type="component" value="Unassembled WGS sequence"/>
</dbReference>
<evidence type="ECO:0000313" key="2">
    <source>
        <dbReference type="EMBL" id="OGG12577.1"/>
    </source>
</evidence>
<organism evidence="2 3">
    <name type="scientific">Candidatus Gottesmanbacteria bacterium RIFCSPHIGHO2_02_FULL_39_11</name>
    <dbReference type="NCBI Taxonomy" id="1798382"/>
    <lineage>
        <taxon>Bacteria</taxon>
        <taxon>Candidatus Gottesmaniibacteriota</taxon>
    </lineage>
</organism>
<accession>A0A1F5ZKG0</accession>